<reference evidence="5" key="1">
    <citation type="journal article" date="2019" name="Int. J. Syst. Evol. Microbiol.">
        <title>The Global Catalogue of Microorganisms (GCM) 10K type strain sequencing project: providing services to taxonomists for standard genome sequencing and annotation.</title>
        <authorList>
            <consortium name="The Broad Institute Genomics Platform"/>
            <consortium name="The Broad Institute Genome Sequencing Center for Infectious Disease"/>
            <person name="Wu L."/>
            <person name="Ma J."/>
        </authorList>
    </citation>
    <scope>NUCLEOTIDE SEQUENCE [LARGE SCALE GENOMIC DNA]</scope>
    <source>
        <strain evidence="5">CGMCC 1.15297</strain>
    </source>
</reference>
<evidence type="ECO:0000256" key="2">
    <source>
        <dbReference type="SAM" id="SignalP"/>
    </source>
</evidence>
<feature type="domain" description="Phage tail collar" evidence="3">
    <location>
        <begin position="32"/>
        <end position="87"/>
    </location>
</feature>
<dbReference type="Gene3D" id="3.90.1340.10">
    <property type="entry name" value="Phage tail collar domain"/>
    <property type="match status" value="1"/>
</dbReference>
<evidence type="ECO:0000313" key="5">
    <source>
        <dbReference type="Proteomes" id="UP000603317"/>
    </source>
</evidence>
<evidence type="ECO:0000259" key="3">
    <source>
        <dbReference type="Pfam" id="PF07484"/>
    </source>
</evidence>
<accession>A0ABQ1F4N5</accession>
<name>A0ABQ1F4N5_9SPHN</name>
<dbReference type="EMBL" id="BMID01000001">
    <property type="protein sequence ID" value="GFZ99855.1"/>
    <property type="molecule type" value="Genomic_DNA"/>
</dbReference>
<evidence type="ECO:0000313" key="4">
    <source>
        <dbReference type="EMBL" id="GFZ99855.1"/>
    </source>
</evidence>
<feature type="region of interest" description="Disordered" evidence="1">
    <location>
        <begin position="120"/>
        <end position="141"/>
    </location>
</feature>
<dbReference type="InterPro" id="IPR037053">
    <property type="entry name" value="Phage_tail_collar_dom_sf"/>
</dbReference>
<dbReference type="RefSeq" id="WP_229658051.1">
    <property type="nucleotide sequence ID" value="NZ_BMID01000001.1"/>
</dbReference>
<organism evidence="4 5">
    <name type="scientific">Blastomonas marina</name>
    <dbReference type="NCBI Taxonomy" id="1867408"/>
    <lineage>
        <taxon>Bacteria</taxon>
        <taxon>Pseudomonadati</taxon>
        <taxon>Pseudomonadota</taxon>
        <taxon>Alphaproteobacteria</taxon>
        <taxon>Sphingomonadales</taxon>
        <taxon>Sphingomonadaceae</taxon>
        <taxon>Blastomonas</taxon>
    </lineage>
</organism>
<dbReference type="Pfam" id="PF07484">
    <property type="entry name" value="Collar"/>
    <property type="match status" value="1"/>
</dbReference>
<proteinExistence type="predicted"/>
<feature type="signal peptide" evidence="2">
    <location>
        <begin position="1"/>
        <end position="19"/>
    </location>
</feature>
<protein>
    <submittedName>
        <fullName evidence="4">Microcystin dependent MdpB family protein</fullName>
    </submittedName>
</protein>
<dbReference type="SUPFAM" id="SSF88874">
    <property type="entry name" value="Receptor-binding domain of short tail fibre protein gp12"/>
    <property type="match status" value="1"/>
</dbReference>
<evidence type="ECO:0000256" key="1">
    <source>
        <dbReference type="SAM" id="MobiDB-lite"/>
    </source>
</evidence>
<dbReference type="InterPro" id="IPR011083">
    <property type="entry name" value="Phage_tail_collar_dom"/>
</dbReference>
<comment type="caution">
    <text evidence="4">The sequence shown here is derived from an EMBL/GenBank/DDBJ whole genome shotgun (WGS) entry which is preliminary data.</text>
</comment>
<dbReference type="Proteomes" id="UP000603317">
    <property type="component" value="Unassembled WGS sequence"/>
</dbReference>
<gene>
    <name evidence="4" type="ORF">GCM10010923_05360</name>
</gene>
<keyword evidence="2" id="KW-0732">Signal</keyword>
<feature type="chain" id="PRO_5045438497" evidence="2">
    <location>
        <begin position="20"/>
        <end position="202"/>
    </location>
</feature>
<sequence length="202" mass="20667">MKYLNAMMGAAAMAGAGFAASSATMGLDPYLGEIQQFGGNYCPRGYAPTNGQLLSISQNSALFSLLGTTYGGDGRTTFALPDLRGRAMVGVGQGPGLSLHDWGAKFGAEQVTLTVGNMPSHSHTARLRAEDAPGTSDNPSNGLLADFPDGQAIYADGPANVDMNAGAIQVGNTGGSQPFMNSQPSIAMTTCIAIQGAYPPRS</sequence>
<keyword evidence="5" id="KW-1185">Reference proteome</keyword>